<name>A0A199V262_ANACO</name>
<dbReference type="InterPro" id="IPR029058">
    <property type="entry name" value="AB_hydrolase_fold"/>
</dbReference>
<gene>
    <name evidence="4" type="ORF">ACMD2_22499</name>
</gene>
<evidence type="ECO:0000313" key="4">
    <source>
        <dbReference type="EMBL" id="OAY71144.1"/>
    </source>
</evidence>
<sequence>MALVHFIFFLLLLLLLIPFISTSSSSSSLFPLEARPTMSGYLPISSSSSSSPALFFAFYEAQLPLSPLSSTPILLWLEGGPGCSSMLGNLFELGPWLLSPSDEPSLRPNPFSWNRRFGLLFVDNPLGTGFSSAADAAAIPRDQHTVAAHLWGALQGFLARNATLRARPIFLTGESYAGKYVPAAGALIAAWSARAPPGRRVNLRGVAVGNGLTHPAAQVATHAASAYFSGLINERQRRFLEHLQGAAVNLTLAEKWAEASDARAKVLDWLQNTTGLATLFDLTKKKPYQTAIVGEFLNRDEVKEALGVPKELTWEECSAEVAEAMHEDVMKSVKSMVEELLTKVRVLLYQGVFDLRDGVVSTEAWVREMEWGGLESFLGAERKVWEVDGELFGYVQRWGPLSHVVVSGAGHLVPADQGAAAQAMIEDWVMEKGLFSNGDTTTKKKKKKKKNNNNNKKEKDDDILRGSYRPISF</sequence>
<keyword evidence="2" id="KW-0732">Signal</keyword>
<dbReference type="FunFam" id="3.40.50.1820:FF:000163">
    <property type="entry name" value="Carboxypeptidase"/>
    <property type="match status" value="1"/>
</dbReference>
<comment type="similarity">
    <text evidence="1 2">Belongs to the peptidase S10 family.</text>
</comment>
<dbReference type="PANTHER" id="PTHR11802">
    <property type="entry name" value="SERINE PROTEASE FAMILY S10 SERINE CARBOXYPEPTIDASE"/>
    <property type="match status" value="1"/>
</dbReference>
<protein>
    <recommendedName>
        <fullName evidence="2">Carboxypeptidase</fullName>
        <ecNumber evidence="2">3.4.16.-</ecNumber>
    </recommendedName>
</protein>
<dbReference type="Pfam" id="PF00450">
    <property type="entry name" value="Peptidase_S10"/>
    <property type="match status" value="1"/>
</dbReference>
<dbReference type="PROSITE" id="PS00131">
    <property type="entry name" value="CARBOXYPEPT_SER_SER"/>
    <property type="match status" value="1"/>
</dbReference>
<evidence type="ECO:0000256" key="2">
    <source>
        <dbReference type="RuleBase" id="RU361156"/>
    </source>
</evidence>
<evidence type="ECO:0000256" key="1">
    <source>
        <dbReference type="ARBA" id="ARBA00009431"/>
    </source>
</evidence>
<keyword evidence="2" id="KW-0378">Hydrolase</keyword>
<keyword evidence="2 4" id="KW-0121">Carboxypeptidase</keyword>
<proteinExistence type="inferred from homology"/>
<dbReference type="PRINTS" id="PR00724">
    <property type="entry name" value="CRBOXYPTASEC"/>
</dbReference>
<dbReference type="AlphaFoldDB" id="A0A199V262"/>
<accession>A0A199V262</accession>
<dbReference type="EMBL" id="LSRQ01003600">
    <property type="protein sequence ID" value="OAY71144.1"/>
    <property type="molecule type" value="Genomic_DNA"/>
</dbReference>
<dbReference type="EC" id="3.4.16.-" evidence="2"/>
<organism evidence="4 5">
    <name type="scientific">Ananas comosus</name>
    <name type="common">Pineapple</name>
    <name type="synonym">Ananas ananas</name>
    <dbReference type="NCBI Taxonomy" id="4615"/>
    <lineage>
        <taxon>Eukaryota</taxon>
        <taxon>Viridiplantae</taxon>
        <taxon>Streptophyta</taxon>
        <taxon>Embryophyta</taxon>
        <taxon>Tracheophyta</taxon>
        <taxon>Spermatophyta</taxon>
        <taxon>Magnoliopsida</taxon>
        <taxon>Liliopsida</taxon>
        <taxon>Poales</taxon>
        <taxon>Bromeliaceae</taxon>
        <taxon>Bromelioideae</taxon>
        <taxon>Ananas</taxon>
    </lineage>
</organism>
<feature type="chain" id="PRO_5008444255" description="Carboxypeptidase" evidence="2">
    <location>
        <begin position="23"/>
        <end position="473"/>
    </location>
</feature>
<dbReference type="PANTHER" id="PTHR11802:SF454">
    <property type="entry name" value="SERINE CARBOXYPEPTIDASE-LIKE 50"/>
    <property type="match status" value="1"/>
</dbReference>
<keyword evidence="2" id="KW-0645">Protease</keyword>
<dbReference type="InterPro" id="IPR001563">
    <property type="entry name" value="Peptidase_S10"/>
</dbReference>
<dbReference type="InterPro" id="IPR018202">
    <property type="entry name" value="Ser_caboxypep_ser_AS"/>
</dbReference>
<dbReference type="Gene3D" id="3.40.50.1820">
    <property type="entry name" value="alpha/beta hydrolase"/>
    <property type="match status" value="1"/>
</dbReference>
<feature type="signal peptide" evidence="2">
    <location>
        <begin position="1"/>
        <end position="22"/>
    </location>
</feature>
<dbReference type="SUPFAM" id="SSF53474">
    <property type="entry name" value="alpha/beta-Hydrolases"/>
    <property type="match status" value="1"/>
</dbReference>
<evidence type="ECO:0000256" key="3">
    <source>
        <dbReference type="SAM" id="MobiDB-lite"/>
    </source>
</evidence>
<dbReference type="Proteomes" id="UP000092600">
    <property type="component" value="Unassembled WGS sequence"/>
</dbReference>
<comment type="caution">
    <text evidence="4">The sequence shown here is derived from an EMBL/GenBank/DDBJ whole genome shotgun (WGS) entry which is preliminary data.</text>
</comment>
<reference evidence="4 5" key="1">
    <citation type="journal article" date="2016" name="DNA Res.">
        <title>The draft genome of MD-2 pineapple using hybrid error correction of long reads.</title>
        <authorList>
            <person name="Redwan R.M."/>
            <person name="Saidin A."/>
            <person name="Kumar S.V."/>
        </authorList>
    </citation>
    <scope>NUCLEOTIDE SEQUENCE [LARGE SCALE GENOMIC DNA]</scope>
    <source>
        <strain evidence="5">cv. MD2</strain>
        <tissue evidence="4">Leaf</tissue>
    </source>
</reference>
<dbReference type="GO" id="GO:0006508">
    <property type="term" value="P:proteolysis"/>
    <property type="evidence" value="ECO:0007669"/>
    <property type="project" value="UniProtKB-KW"/>
</dbReference>
<feature type="region of interest" description="Disordered" evidence="3">
    <location>
        <begin position="437"/>
        <end position="473"/>
    </location>
</feature>
<dbReference type="GO" id="GO:0004185">
    <property type="term" value="F:serine-type carboxypeptidase activity"/>
    <property type="evidence" value="ECO:0007669"/>
    <property type="project" value="UniProtKB-UniRule"/>
</dbReference>
<feature type="compositionally biased region" description="Basic and acidic residues" evidence="3">
    <location>
        <begin position="455"/>
        <end position="464"/>
    </location>
</feature>
<evidence type="ECO:0000313" key="5">
    <source>
        <dbReference type="Proteomes" id="UP000092600"/>
    </source>
</evidence>